<reference evidence="3" key="1">
    <citation type="submission" date="2018-02" db="EMBL/GenBank/DDBJ databases">
        <authorList>
            <person name="Silar P."/>
        </authorList>
    </citation>
    <scope>NUCLEOTIDE SEQUENCE [LARGE SCALE GENOMIC DNA]</scope>
    <source>
        <strain evidence="3">T</strain>
    </source>
</reference>
<dbReference type="Proteomes" id="UP000280685">
    <property type="component" value="Chromosome 6"/>
</dbReference>
<name>A0ABY6SHC0_PODCO</name>
<dbReference type="InterPro" id="IPR056632">
    <property type="entry name" value="DUF7730"/>
</dbReference>
<evidence type="ECO:0000259" key="2">
    <source>
        <dbReference type="Pfam" id="PF24864"/>
    </source>
</evidence>
<evidence type="ECO:0000313" key="3">
    <source>
        <dbReference type="EMBL" id="VBB84344.1"/>
    </source>
</evidence>
<sequence length="369" mass="42536">MVATTLAQDDSPFFSLLPPEIRELIYQDIWSESGSRQHIYKDNDKWSHVPCVADYSTGDTRFEKFTQSARGSQEEYYWVKRLKSEWCYHWCCEQSTAKWHRAQNPNDSWREENVGHAEPSGFMNPMLVCKRMYHEALPSLVANTTFVFTDLLEAHGWLSLYGGSPEKLPIRSLEICILTTQLMTELYFPTSEENEGPNPTFGHGNSSNGRSEDSHPGITMHSNPWQRVCDQLALLPNLHSLHIWFHTRDLRDWHKRMSETRFFAKLFNVKVKDRNQFVLALPDLPLKPKRGLPSHHFFENETLEGAPFVVERGPRPNNWRVHLMASGLLEEAIFRTRINSWSSLGPEAGGRIFLEIARMWGLGGSSSSV</sequence>
<dbReference type="Pfam" id="PF24864">
    <property type="entry name" value="DUF7730"/>
    <property type="match status" value="1"/>
</dbReference>
<feature type="region of interest" description="Disordered" evidence="1">
    <location>
        <begin position="192"/>
        <end position="220"/>
    </location>
</feature>
<gene>
    <name evidence="3" type="ORF">PODCO_606650</name>
</gene>
<organism evidence="3 4">
    <name type="scientific">Podospora comata</name>
    <dbReference type="NCBI Taxonomy" id="48703"/>
    <lineage>
        <taxon>Eukaryota</taxon>
        <taxon>Fungi</taxon>
        <taxon>Dikarya</taxon>
        <taxon>Ascomycota</taxon>
        <taxon>Pezizomycotina</taxon>
        <taxon>Sordariomycetes</taxon>
        <taxon>Sordariomycetidae</taxon>
        <taxon>Sordariales</taxon>
        <taxon>Podosporaceae</taxon>
        <taxon>Podospora</taxon>
    </lineage>
</organism>
<dbReference type="PANTHER" id="PTHR38790">
    <property type="entry name" value="2EXR DOMAIN-CONTAINING PROTEIN-RELATED"/>
    <property type="match status" value="1"/>
</dbReference>
<feature type="domain" description="DUF7730" evidence="2">
    <location>
        <begin position="7"/>
        <end position="283"/>
    </location>
</feature>
<proteinExistence type="predicted"/>
<dbReference type="EMBL" id="LR026969">
    <property type="protein sequence ID" value="VBB84344.1"/>
    <property type="molecule type" value="Genomic_DNA"/>
</dbReference>
<protein>
    <recommendedName>
        <fullName evidence="2">DUF7730 domain-containing protein</fullName>
    </recommendedName>
</protein>
<evidence type="ECO:0000256" key="1">
    <source>
        <dbReference type="SAM" id="MobiDB-lite"/>
    </source>
</evidence>
<accession>A0ABY6SHC0</accession>
<keyword evidence="4" id="KW-1185">Reference proteome</keyword>
<evidence type="ECO:0000313" key="4">
    <source>
        <dbReference type="Proteomes" id="UP000280685"/>
    </source>
</evidence>